<evidence type="ECO:0000313" key="7">
    <source>
        <dbReference type="Proteomes" id="UP000251205"/>
    </source>
</evidence>
<dbReference type="InterPro" id="IPR006311">
    <property type="entry name" value="TAT_signal"/>
</dbReference>
<accession>A0A329YGM6</accession>
<sequence>MFEGCGEASPQSLAQPQIKNPKNYRQGVTEMNFTRRQTLGLMGTAAVAATTGLSLSPRAAHAAGKITVLNWQGYGTDEAWALKAFKEKTGIEVVHDYFSSEPEMLTKLRTNPGAYDVVLINSARSQQAAGEGLLTPIDFSKIPNSAGLSPELKNHANLQLDGKTNGVAWVWGITSLAIADGSPKPDSYAALGAPEHKGKVALFDDAVTAVAIGALLSGQDINNPTDLAAVGEKLKAFKQNVKLLWSSEDQWNKSFAAKEFDLSVYWSGATVRSKRNSHLPVDFVVPKEGGIGWLDSLSIPASAPDPQAAATFINYMIDPDFYVEWATKIGAPASANGAAMEKLPTDDLNRQIHKPEYLKTMAIQSALPDDRRESFNNLWQEVKAFYAS</sequence>
<dbReference type="Gene3D" id="3.40.190.10">
    <property type="entry name" value="Periplasmic binding protein-like II"/>
    <property type="match status" value="2"/>
</dbReference>
<dbReference type="PRINTS" id="PR00909">
    <property type="entry name" value="SPERMDNBNDNG"/>
</dbReference>
<evidence type="ECO:0000256" key="4">
    <source>
        <dbReference type="ARBA" id="ARBA00022764"/>
    </source>
</evidence>
<dbReference type="Proteomes" id="UP000251205">
    <property type="component" value="Unassembled WGS sequence"/>
</dbReference>
<dbReference type="GO" id="GO:0015846">
    <property type="term" value="P:polyamine transport"/>
    <property type="evidence" value="ECO:0007669"/>
    <property type="project" value="InterPro"/>
</dbReference>
<keyword evidence="4" id="KW-0574">Periplasm</keyword>
<evidence type="ECO:0000313" key="6">
    <source>
        <dbReference type="EMBL" id="RAX41344.1"/>
    </source>
</evidence>
<dbReference type="PANTHER" id="PTHR30222">
    <property type="entry name" value="SPERMIDINE/PUTRESCINE-BINDING PERIPLASMIC PROTEIN"/>
    <property type="match status" value="1"/>
</dbReference>
<dbReference type="GO" id="GO:0019808">
    <property type="term" value="F:polyamine binding"/>
    <property type="evidence" value="ECO:0007669"/>
    <property type="project" value="InterPro"/>
</dbReference>
<dbReference type="PROSITE" id="PS51318">
    <property type="entry name" value="TAT"/>
    <property type="match status" value="1"/>
</dbReference>
<feature type="region of interest" description="Disordered" evidence="5">
    <location>
        <begin position="1"/>
        <end position="21"/>
    </location>
</feature>
<dbReference type="PANTHER" id="PTHR30222:SF17">
    <property type="entry name" value="SPERMIDINE_PUTRESCINE-BINDING PERIPLASMIC PROTEIN"/>
    <property type="match status" value="1"/>
</dbReference>
<keyword evidence="3" id="KW-0732">Signal</keyword>
<dbReference type="AlphaFoldDB" id="A0A329YGM6"/>
<dbReference type="GO" id="GO:0042597">
    <property type="term" value="C:periplasmic space"/>
    <property type="evidence" value="ECO:0007669"/>
    <property type="project" value="UniProtKB-SubCell"/>
</dbReference>
<dbReference type="EMBL" id="QMKK01000030">
    <property type="protein sequence ID" value="RAX41344.1"/>
    <property type="molecule type" value="Genomic_DNA"/>
</dbReference>
<evidence type="ECO:0000256" key="3">
    <source>
        <dbReference type="ARBA" id="ARBA00022729"/>
    </source>
</evidence>
<dbReference type="Pfam" id="PF13416">
    <property type="entry name" value="SBP_bac_8"/>
    <property type="match status" value="1"/>
</dbReference>
<dbReference type="InterPro" id="IPR001188">
    <property type="entry name" value="Sperm_putr-bd"/>
</dbReference>
<evidence type="ECO:0000256" key="1">
    <source>
        <dbReference type="ARBA" id="ARBA00004418"/>
    </source>
</evidence>
<evidence type="ECO:0000256" key="5">
    <source>
        <dbReference type="SAM" id="MobiDB-lite"/>
    </source>
</evidence>
<protein>
    <submittedName>
        <fullName evidence="6">Spermidine/putrescine ABC transporter substrate-binding protein</fullName>
    </submittedName>
</protein>
<keyword evidence="2" id="KW-0813">Transport</keyword>
<organism evidence="6 7">
    <name type="scientific">Rhizobium tropici</name>
    <dbReference type="NCBI Taxonomy" id="398"/>
    <lineage>
        <taxon>Bacteria</taxon>
        <taxon>Pseudomonadati</taxon>
        <taxon>Pseudomonadota</taxon>
        <taxon>Alphaproteobacteria</taxon>
        <taxon>Hyphomicrobiales</taxon>
        <taxon>Rhizobiaceae</taxon>
        <taxon>Rhizobium/Agrobacterium group</taxon>
        <taxon>Rhizobium</taxon>
    </lineage>
</organism>
<dbReference type="SUPFAM" id="SSF53850">
    <property type="entry name" value="Periplasmic binding protein-like II"/>
    <property type="match status" value="1"/>
</dbReference>
<dbReference type="OrthoDB" id="6776301at2"/>
<evidence type="ECO:0000256" key="2">
    <source>
        <dbReference type="ARBA" id="ARBA00022448"/>
    </source>
</evidence>
<gene>
    <name evidence="6" type="ORF">DQ393_12390</name>
</gene>
<comment type="caution">
    <text evidence="6">The sequence shown here is derived from an EMBL/GenBank/DDBJ whole genome shotgun (WGS) entry which is preliminary data.</text>
</comment>
<proteinExistence type="predicted"/>
<name>A0A329YGM6_RHITR</name>
<dbReference type="InterPro" id="IPR006059">
    <property type="entry name" value="SBP"/>
</dbReference>
<reference evidence="6 7" key="1">
    <citation type="submission" date="2018-06" db="EMBL/GenBank/DDBJ databases">
        <title>Whole Genome Sequence of an efficient microsymbiont, Rhizobium tropici.</title>
        <authorList>
            <person name="Srinivasan R."/>
            <person name="Singh H.V."/>
            <person name="Srivastava R."/>
            <person name="Kumari B."/>
            <person name="Radhakrishna A."/>
        </authorList>
    </citation>
    <scope>NUCLEOTIDE SEQUENCE [LARGE SCALE GENOMIC DNA]</scope>
    <source>
        <strain evidence="6 7">IGFRI Rhizo-19</strain>
    </source>
</reference>
<comment type="subcellular location">
    <subcellularLocation>
        <location evidence="1">Periplasm</location>
    </subcellularLocation>
</comment>
<feature type="compositionally biased region" description="Polar residues" evidence="5">
    <location>
        <begin position="9"/>
        <end position="20"/>
    </location>
</feature>